<dbReference type="InterPro" id="IPR024576">
    <property type="entry name" value="rRNA_MeTfrase_Spb1_DUF3381"/>
</dbReference>
<feature type="domain" description="Ribosomal RNA methyltransferase SPB1-like C-terminal" evidence="17">
    <location>
        <begin position="617"/>
        <end position="807"/>
    </location>
</feature>
<feature type="region of interest" description="Disordered" evidence="13">
    <location>
        <begin position="495"/>
        <end position="540"/>
    </location>
</feature>
<dbReference type="PANTHER" id="PTHR31899">
    <property type="entry name" value="BETA-CAROTENE 3-HYDROXYLASE 1, CHLOROPLASTIC"/>
    <property type="match status" value="1"/>
</dbReference>
<feature type="compositionally biased region" description="Low complexity" evidence="13">
    <location>
        <begin position="781"/>
        <end position="790"/>
    </location>
</feature>
<evidence type="ECO:0000256" key="9">
    <source>
        <dbReference type="ARBA" id="ARBA00022746"/>
    </source>
</evidence>
<keyword evidence="14" id="KW-0812">Transmembrane</keyword>
<feature type="compositionally biased region" description="Basic and acidic residues" evidence="13">
    <location>
        <begin position="452"/>
        <end position="478"/>
    </location>
</feature>
<evidence type="ECO:0000256" key="4">
    <source>
        <dbReference type="ARBA" id="ARBA00022517"/>
    </source>
</evidence>
<feature type="binding site" evidence="12">
    <location>
        <position position="74"/>
    </location>
    <ligand>
        <name>S-adenosyl-L-methionine</name>
        <dbReference type="ChEBI" id="CHEBI:59789"/>
    </ligand>
</feature>
<feature type="binding site" evidence="12">
    <location>
        <position position="56"/>
    </location>
    <ligand>
        <name>S-adenosyl-L-methionine</name>
        <dbReference type="ChEBI" id="CHEBI:59789"/>
    </ligand>
</feature>
<feature type="compositionally biased region" description="Polar residues" evidence="13">
    <location>
        <begin position="603"/>
        <end position="616"/>
    </location>
</feature>
<feature type="transmembrane region" description="Helical" evidence="14">
    <location>
        <begin position="1388"/>
        <end position="1408"/>
    </location>
</feature>
<dbReference type="EMBL" id="LR881469">
    <property type="protein sequence ID" value="CAD5329052.1"/>
    <property type="molecule type" value="Genomic_DNA"/>
</dbReference>
<dbReference type="SUPFAM" id="SSF50969">
    <property type="entry name" value="YVTN repeat-like/Quinoprotein amine dehydrogenase"/>
    <property type="match status" value="1"/>
</dbReference>
<dbReference type="GO" id="GO:0016491">
    <property type="term" value="F:oxidoreductase activity"/>
    <property type="evidence" value="ECO:0007669"/>
    <property type="project" value="UniProtKB-KW"/>
</dbReference>
<dbReference type="Pfam" id="PF01728">
    <property type="entry name" value="FtsJ"/>
    <property type="match status" value="1"/>
</dbReference>
<feature type="region of interest" description="Disordered" evidence="13">
    <location>
        <begin position="717"/>
        <end position="753"/>
    </location>
</feature>
<organism evidence="19 20">
    <name type="scientific">Arabidopsis thaliana</name>
    <name type="common">Mouse-ear cress</name>
    <dbReference type="NCBI Taxonomy" id="3702"/>
    <lineage>
        <taxon>Eukaryota</taxon>
        <taxon>Viridiplantae</taxon>
        <taxon>Streptophyta</taxon>
        <taxon>Embryophyta</taxon>
        <taxon>Tracheophyta</taxon>
        <taxon>Spermatophyta</taxon>
        <taxon>Magnoliopsida</taxon>
        <taxon>eudicotyledons</taxon>
        <taxon>Gunneridae</taxon>
        <taxon>Pentapetalae</taxon>
        <taxon>rosids</taxon>
        <taxon>malvids</taxon>
        <taxon>Brassicales</taxon>
        <taxon>Brassicaceae</taxon>
        <taxon>Camelineae</taxon>
        <taxon>Arabidopsis</taxon>
    </lineage>
</organism>
<feature type="compositionally biased region" description="Acidic residues" evidence="13">
    <location>
        <begin position="437"/>
        <end position="451"/>
    </location>
</feature>
<dbReference type="Gene3D" id="3.40.50.150">
    <property type="entry name" value="Vaccinia Virus protein VP39"/>
    <property type="match status" value="1"/>
</dbReference>
<evidence type="ECO:0000256" key="5">
    <source>
        <dbReference type="ARBA" id="ARBA00022552"/>
    </source>
</evidence>
<feature type="domain" description="DUF3381" evidence="18">
    <location>
        <begin position="235"/>
        <end position="402"/>
    </location>
</feature>
<keyword evidence="7 12" id="KW-0808">Transferase</keyword>
<dbReference type="Pfam" id="PF05096">
    <property type="entry name" value="Glu_cyclase_2"/>
    <property type="match status" value="1"/>
</dbReference>
<evidence type="ECO:0000256" key="7">
    <source>
        <dbReference type="ARBA" id="ARBA00022679"/>
    </source>
</evidence>
<sequence>MGKVKGKHRLDKYYRLAKERGFRSRASYKLLQLDAKYSLLHSAHAVLDLCAAPGGWMQVAVEKVPVGSLVLGIDLVPILPVRGCVTMTQDITRTECKSKIKQVMEQHGVSAFNLVLHDGSPNVGGAWAQEAMSQNALVIDSVRLATEFLARNGNLVTKVFRSRDYNSVLYCLGRLFEKVEVFKPPASRSASAETYLVGLKYLAPAKIDPRLLDYRHLFKESAEPTRKVVDVLGGSKQKRNRDGYEDGESILRRVASAADFIWSENPLDVLGTTTSISFDDQASLPLKEHDLTTEEIKILCDDLPVLGKNDFKHILKALTKMNSAIVELVSCKLVRWRMQIRKALTPEKKEVAKPEPDVGKEDEENEDDKLLNELEELTNTVDRKKKQAKKILAKRRAKDKARKATGPQMDVLEDGFVDNELFSLNAIKGKKDLMAVDNDEDDNGNAVDSENEDHGEGASDDSKDSDRDSDEERQKYTEQMEEIFEQAYERYMVKKEGSAKQRKRARQAHAEKLEEGDGDEEMKIDYDSDMNEEKDEANPLVVPLDDGVVQTKEEISNQWFSQNIFAEAVEEGDLGKDDSEDEIANKKKSKNLSKPDKSKQKTSKASVLSDQSLPNSSKKEDEFEVVPAPATDSDSDSSSEDDVHTKAEILACAKKMLRKKQREQMLDDAYNKHMFVDEGLPKWFVDDEKQHRQPMKPVTKDEVNAMKAQFKEINARPAKKVAEAKARKKRAAQKRLEKVRKKANTISDTADISDRSKDKMIDKLYKKAAEPRKPRKELVVSKKGVGVKVGKGQKRVDRRMKSDDRKRGGGKPGRNGQKGTGKAGQKGKRPAGKPRGRKPGFAMMIPLALLSGAVFLFFMPFNSWGQSSGSSLDLSHRINEIEVVAEFPHDPDAFTQGLLYAGNDTLFESTGLYGKSSVRKVDLRTGKVEILEKMDNTYFGEGLTLLGERLFQVAWLTNTGFTYDLRNLSKVKPFKHHMKDGWGLATDGKALFGSDGTSTLYRMDSQTMKVTDKHIVRYNGREVRYLNELEYINNEVWANVWQSDCIARISPKDGSLLGWILLSKLSRGLLKSGHRGIDVLNGIAWDSDKQRLFVTGKLWPKLYQIKLKQASAKSGNYIEQQCLGIDVLNGIVTSNAYLVINLAMHAFSSGVDYFADKEDEREAKRRKFGALVPEDQFLAQNPGPFRIMIRVSGADDYVESLKSRLTSKQVAPPSIRMAAGLSTAVTFKPLHRSFSSSSTDFRLRLPKSLSGFSPSLRFKRFSVCYVVEERRQNSPIENDERPESTSSTNAIDAEYLALRLAEKLERKKSERSTYLIAAMLSSFGITSMAVMAGGEISMLEMFGTFALSVGAAVGMEFWARWAHRALWHASLWNMHESHHKPREGPFELNDIFAIVNAGPAIGLLSYGFFNKGLVPGLCFGAGLGITVFGIAYMFVHDGLVHKRFPVGPIADVPYLRKVAAAHQLHHTDKFNGVPYGLFLGPKELEEVGGNEELDKEISRRIKSYKKASGSGSSSSS</sequence>
<reference evidence="19 20" key="1">
    <citation type="submission" date="2020-09" db="EMBL/GenBank/DDBJ databases">
        <authorList>
            <person name="Ashkenazy H."/>
        </authorList>
    </citation>
    <scope>NUCLEOTIDE SEQUENCE [LARGE SCALE GENOMIC DNA]</scope>
    <source>
        <strain evidence="20">cv. Cdm-0</strain>
    </source>
</reference>
<evidence type="ECO:0000256" key="10">
    <source>
        <dbReference type="ARBA" id="ARBA00023002"/>
    </source>
</evidence>
<evidence type="ECO:0000256" key="14">
    <source>
        <dbReference type="SAM" id="Phobius"/>
    </source>
</evidence>
<dbReference type="InterPro" id="IPR007788">
    <property type="entry name" value="QCT"/>
</dbReference>
<dbReference type="Proteomes" id="UP000516314">
    <property type="component" value="Chromosome 4"/>
</dbReference>
<dbReference type="GO" id="GO:0016117">
    <property type="term" value="P:carotenoid biosynthetic process"/>
    <property type="evidence" value="ECO:0007669"/>
    <property type="project" value="UniProtKB-KW"/>
</dbReference>
<evidence type="ECO:0000259" key="18">
    <source>
        <dbReference type="Pfam" id="PF11861"/>
    </source>
</evidence>
<dbReference type="PANTHER" id="PTHR31899:SF9">
    <property type="entry name" value="BETA-CAROTENE 3-HYDROXYLASE 1, CHLOROPLASTIC"/>
    <property type="match status" value="1"/>
</dbReference>
<feature type="region of interest" description="Disordered" evidence="13">
    <location>
        <begin position="571"/>
        <end position="644"/>
    </location>
</feature>
<keyword evidence="10" id="KW-0560">Oxidoreductase</keyword>
<dbReference type="GO" id="GO:0008649">
    <property type="term" value="F:rRNA methyltransferase activity"/>
    <property type="evidence" value="ECO:0007669"/>
    <property type="project" value="UniProtKB-UniRule"/>
</dbReference>
<comment type="catalytic activity">
    <reaction evidence="12">
        <text>a ribonucleotide in rRNA + S-adenosyl-L-methionine = a 2'-O-methylribonucleotide in rRNA + S-adenosyl-L-homocysteine + H(+)</text>
        <dbReference type="Rhea" id="RHEA:48628"/>
        <dbReference type="Rhea" id="RHEA-COMP:12164"/>
        <dbReference type="Rhea" id="RHEA-COMP:12165"/>
        <dbReference type="ChEBI" id="CHEBI:15378"/>
        <dbReference type="ChEBI" id="CHEBI:57856"/>
        <dbReference type="ChEBI" id="CHEBI:59789"/>
        <dbReference type="ChEBI" id="CHEBI:90675"/>
        <dbReference type="ChEBI" id="CHEBI:90676"/>
    </reaction>
</comment>
<dbReference type="InterPro" id="IPR006694">
    <property type="entry name" value="Fatty_acid_hydroxylase"/>
</dbReference>
<feature type="region of interest" description="Disordered" evidence="13">
    <location>
        <begin position="347"/>
        <end position="371"/>
    </location>
</feature>
<dbReference type="GO" id="GO:0005506">
    <property type="term" value="F:iron ion binding"/>
    <property type="evidence" value="ECO:0007669"/>
    <property type="project" value="InterPro"/>
</dbReference>
<feature type="binding site" evidence="12">
    <location>
        <position position="90"/>
    </location>
    <ligand>
        <name>S-adenosyl-L-methionine</name>
        <dbReference type="ChEBI" id="CHEBI:59789"/>
    </ligand>
</feature>
<comment type="similarity">
    <text evidence="12">Belongs to the class I-like SAM-binding methyltransferase superfamily. RNA methyltransferase RlmE family. SPB1 subfamily.</text>
</comment>
<feature type="transmembrane region" description="Helical" evidence="14">
    <location>
        <begin position="841"/>
        <end position="861"/>
    </location>
</feature>
<keyword evidence="14" id="KW-1133">Transmembrane helix</keyword>
<comment type="function">
    <text evidence="12">Probable methyltransferase involved in the maturation of rRNA and in the biogenesis of ribosomal subunits.</text>
</comment>
<feature type="domain" description="Ribosomal RNA methyltransferase FtsJ" evidence="15">
    <location>
        <begin position="22"/>
        <end position="201"/>
    </location>
</feature>
<evidence type="ECO:0000256" key="1">
    <source>
        <dbReference type="ARBA" id="ARBA00004508"/>
    </source>
</evidence>
<evidence type="ECO:0000259" key="17">
    <source>
        <dbReference type="Pfam" id="PF07780"/>
    </source>
</evidence>
<dbReference type="GO" id="GO:0031969">
    <property type="term" value="C:chloroplast membrane"/>
    <property type="evidence" value="ECO:0007669"/>
    <property type="project" value="UniProtKB-SubCell"/>
</dbReference>
<feature type="compositionally biased region" description="Basic and acidic residues" evidence="13">
    <location>
        <begin position="347"/>
        <end position="359"/>
    </location>
</feature>
<dbReference type="InterPro" id="IPR045019">
    <property type="entry name" value="BETA-OHASE-like"/>
</dbReference>
<gene>
    <name evidence="19" type="ORF">AT9943_LOCUS16665</name>
</gene>
<evidence type="ECO:0000256" key="2">
    <source>
        <dbReference type="ARBA" id="ARBA00004604"/>
    </source>
</evidence>
<comment type="similarity">
    <text evidence="3">Belongs to the sterol desaturase family.</text>
</comment>
<keyword evidence="6 12" id="KW-0489">Methyltransferase</keyword>
<evidence type="ECO:0000256" key="6">
    <source>
        <dbReference type="ARBA" id="ARBA00022603"/>
    </source>
</evidence>
<feature type="compositionally biased region" description="Acidic residues" evidence="13">
    <location>
        <begin position="571"/>
        <end position="582"/>
    </location>
</feature>
<dbReference type="InterPro" id="IPR015507">
    <property type="entry name" value="rRNA-MeTfrase_E"/>
</dbReference>
<evidence type="ECO:0000313" key="20">
    <source>
        <dbReference type="Proteomes" id="UP000516314"/>
    </source>
</evidence>
<keyword evidence="5 12" id="KW-0698">rRNA processing</keyword>
<keyword evidence="8 12" id="KW-0949">S-adenosyl-L-methionine</keyword>
<evidence type="ECO:0000256" key="13">
    <source>
        <dbReference type="SAM" id="MobiDB-lite"/>
    </source>
</evidence>
<dbReference type="InterPro" id="IPR028589">
    <property type="entry name" value="SPB1-like"/>
</dbReference>
<dbReference type="InterPro" id="IPR002877">
    <property type="entry name" value="RNA_MeTrfase_FtsJ_dom"/>
</dbReference>
<dbReference type="HAMAP" id="MF_03163">
    <property type="entry name" value="RNA_methyltr_E_SPB1"/>
    <property type="match status" value="1"/>
</dbReference>
<keyword evidence="11 12" id="KW-0539">Nucleus</keyword>
<evidence type="ECO:0000259" key="15">
    <source>
        <dbReference type="Pfam" id="PF01728"/>
    </source>
</evidence>
<evidence type="ECO:0000256" key="8">
    <source>
        <dbReference type="ARBA" id="ARBA00022691"/>
    </source>
</evidence>
<dbReference type="InterPro" id="IPR012920">
    <property type="entry name" value="rRNA_MeTfrase_SPB1-like_C"/>
</dbReference>
<dbReference type="InterPro" id="IPR029063">
    <property type="entry name" value="SAM-dependent_MTases_sf"/>
</dbReference>
<feature type="compositionally biased region" description="Gly residues" evidence="13">
    <location>
        <begin position="810"/>
        <end position="824"/>
    </location>
</feature>
<feature type="region of interest" description="Disordered" evidence="13">
    <location>
        <begin position="428"/>
        <end position="481"/>
    </location>
</feature>
<evidence type="ECO:0000313" key="19">
    <source>
        <dbReference type="EMBL" id="CAD5329052.1"/>
    </source>
</evidence>
<feature type="domain" description="Fatty acid hydroxylase" evidence="16">
    <location>
        <begin position="1351"/>
        <end position="1478"/>
    </location>
</feature>
<feature type="transmembrane region" description="Helical" evidence="14">
    <location>
        <begin position="1313"/>
        <end position="1332"/>
    </location>
</feature>
<feature type="active site" description="Proton acceptor" evidence="12">
    <location>
        <position position="158"/>
    </location>
</feature>
<evidence type="ECO:0000256" key="11">
    <source>
        <dbReference type="ARBA" id="ARBA00023242"/>
    </source>
</evidence>
<feature type="binding site" evidence="12">
    <location>
        <position position="118"/>
    </location>
    <ligand>
        <name>S-adenosyl-L-methionine</name>
        <dbReference type="ChEBI" id="CHEBI:59789"/>
    </ligand>
</feature>
<proteinExistence type="inferred from homology"/>
<protein>
    <recommendedName>
        <fullName evidence="12">Putative rRNA methyltransferase</fullName>
        <ecNumber evidence="12">2.1.1.-</ecNumber>
    </recommendedName>
    <alternativeName>
        <fullName evidence="12">2'-O-ribose RNA methyltransferase SPB1 homolog</fullName>
    </alternativeName>
</protein>
<dbReference type="EC" id="2.1.1.-" evidence="12"/>
<dbReference type="Pfam" id="PF11861">
    <property type="entry name" value="DUF3381"/>
    <property type="match status" value="1"/>
</dbReference>
<accession>A0A7G2F2G4</accession>
<comment type="subcellular location">
    <subcellularLocation>
        <location evidence="2 12">Nucleus</location>
        <location evidence="2 12">Nucleolus</location>
    </subcellularLocation>
    <subcellularLocation>
        <location evidence="1">Plastid</location>
        <location evidence="1">Chloroplast membrane</location>
        <topology evidence="1">Multi-pass membrane protein</topology>
    </subcellularLocation>
</comment>
<dbReference type="FunFam" id="3.40.50.150:FF:000004">
    <property type="entry name" value="AdoMet-dependent rRNA methyltransferase SPB1"/>
    <property type="match status" value="1"/>
</dbReference>
<dbReference type="HAMAP" id="MF_01547">
    <property type="entry name" value="RNA_methyltr_E"/>
    <property type="match status" value="1"/>
</dbReference>
<feature type="region of interest" description="Disordered" evidence="13">
    <location>
        <begin position="765"/>
        <end position="839"/>
    </location>
</feature>
<dbReference type="InterPro" id="IPR011044">
    <property type="entry name" value="Quino_amine_DH_bsu"/>
</dbReference>
<evidence type="ECO:0000259" key="16">
    <source>
        <dbReference type="Pfam" id="PF04116"/>
    </source>
</evidence>
<dbReference type="SUPFAM" id="SSF53335">
    <property type="entry name" value="S-adenosyl-L-methionine-dependent methyltransferases"/>
    <property type="match status" value="1"/>
</dbReference>
<feature type="binding site" evidence="12">
    <location>
        <position position="54"/>
    </location>
    <ligand>
        <name>S-adenosyl-L-methionine</name>
        <dbReference type="ChEBI" id="CHEBI:59789"/>
    </ligand>
</feature>
<feature type="compositionally biased region" description="Basic residues" evidence="13">
    <location>
        <begin position="825"/>
        <end position="838"/>
    </location>
</feature>
<dbReference type="Pfam" id="PF04116">
    <property type="entry name" value="FA_hydroxylase"/>
    <property type="match status" value="1"/>
</dbReference>
<feature type="compositionally biased region" description="Basic and acidic residues" evidence="13">
    <location>
        <begin position="765"/>
        <end position="780"/>
    </location>
</feature>
<dbReference type="GO" id="GO:0005730">
    <property type="term" value="C:nucleolus"/>
    <property type="evidence" value="ECO:0007669"/>
    <property type="project" value="UniProtKB-SubCell"/>
</dbReference>
<feature type="compositionally biased region" description="Basic and acidic residues" evidence="13">
    <location>
        <begin position="508"/>
        <end position="526"/>
    </location>
</feature>
<evidence type="ECO:0000256" key="12">
    <source>
        <dbReference type="HAMAP-Rule" id="MF_03163"/>
    </source>
</evidence>
<evidence type="ECO:0000256" key="3">
    <source>
        <dbReference type="ARBA" id="ARBA00009324"/>
    </source>
</evidence>
<keyword evidence="14" id="KW-0472">Membrane</keyword>
<dbReference type="Pfam" id="PF07780">
    <property type="entry name" value="Spb1_C"/>
    <property type="match status" value="1"/>
</dbReference>
<dbReference type="GO" id="GO:0016603">
    <property type="term" value="F:glutaminyl-peptide cyclotransferase activity"/>
    <property type="evidence" value="ECO:0007669"/>
    <property type="project" value="InterPro"/>
</dbReference>
<feature type="compositionally biased region" description="Basic residues" evidence="13">
    <location>
        <begin position="726"/>
        <end position="743"/>
    </location>
</feature>
<feature type="transmembrane region" description="Helical" evidence="14">
    <location>
        <begin position="1414"/>
        <end position="1435"/>
    </location>
</feature>
<keyword evidence="4 12" id="KW-0690">Ribosome biogenesis</keyword>
<name>A0A7G2F2G4_ARATH</name>
<keyword evidence="9" id="KW-0125">Carotenoid biosynthesis</keyword>